<gene>
    <name evidence="1" type="ORF">E0485_13075</name>
</gene>
<sequence length="102" mass="11782">MRINLNFTNKGRVAIGNYTNDELLEIFTRYIKTLSKHYAIDVFIPAEDNTKIVEEGILKVTAENVQCDPIAFFKELGRDVKVPFKKRHPEKLDAVFKIVLVE</sequence>
<reference evidence="1 2" key="1">
    <citation type="submission" date="2019-03" db="EMBL/GenBank/DDBJ databases">
        <authorList>
            <person name="Kim M.K.M."/>
        </authorList>
    </citation>
    <scope>NUCLEOTIDE SEQUENCE [LARGE SCALE GENOMIC DNA]</scope>
    <source>
        <strain evidence="1 2">18JY21-1</strain>
    </source>
</reference>
<evidence type="ECO:0000313" key="1">
    <source>
        <dbReference type="EMBL" id="TCZ76530.1"/>
    </source>
</evidence>
<dbReference type="Proteomes" id="UP000295418">
    <property type="component" value="Unassembled WGS sequence"/>
</dbReference>
<proteinExistence type="predicted"/>
<name>A0A4R4EC51_9BACL</name>
<accession>A0A4R4EC51</accession>
<comment type="caution">
    <text evidence="1">The sequence shown here is derived from an EMBL/GenBank/DDBJ whole genome shotgun (WGS) entry which is preliminary data.</text>
</comment>
<protein>
    <submittedName>
        <fullName evidence="1">Uncharacterized protein</fullName>
    </submittedName>
</protein>
<keyword evidence="2" id="KW-1185">Reference proteome</keyword>
<dbReference type="AlphaFoldDB" id="A0A4R4EC51"/>
<dbReference type="RefSeq" id="WP_132418503.1">
    <property type="nucleotide sequence ID" value="NZ_SKFG01000012.1"/>
</dbReference>
<dbReference type="EMBL" id="SKFG01000012">
    <property type="protein sequence ID" value="TCZ76530.1"/>
    <property type="molecule type" value="Genomic_DNA"/>
</dbReference>
<dbReference type="OrthoDB" id="2659952at2"/>
<evidence type="ECO:0000313" key="2">
    <source>
        <dbReference type="Proteomes" id="UP000295418"/>
    </source>
</evidence>
<organism evidence="1 2">
    <name type="scientific">Paenibacillus albiflavus</name>
    <dbReference type="NCBI Taxonomy" id="2545760"/>
    <lineage>
        <taxon>Bacteria</taxon>
        <taxon>Bacillati</taxon>
        <taxon>Bacillota</taxon>
        <taxon>Bacilli</taxon>
        <taxon>Bacillales</taxon>
        <taxon>Paenibacillaceae</taxon>
        <taxon>Paenibacillus</taxon>
    </lineage>
</organism>